<dbReference type="GO" id="GO:0016853">
    <property type="term" value="F:isomerase activity"/>
    <property type="evidence" value="ECO:0007669"/>
    <property type="project" value="UniProtKB-KW"/>
</dbReference>
<dbReference type="EMBL" id="CP036268">
    <property type="protein sequence ID" value="QDT36750.1"/>
    <property type="molecule type" value="Genomic_DNA"/>
</dbReference>
<evidence type="ECO:0000313" key="3">
    <source>
        <dbReference type="Proteomes" id="UP000317318"/>
    </source>
</evidence>
<dbReference type="Pfam" id="PF01261">
    <property type="entry name" value="AP_endonuc_2"/>
    <property type="match status" value="1"/>
</dbReference>
<evidence type="ECO:0000313" key="2">
    <source>
        <dbReference type="EMBL" id="QDT36750.1"/>
    </source>
</evidence>
<sequence length="273" mass="29950">MKFAMCQELFADLSWEEQCRKIAGFGYEGIEVAPFTLAPNINDVTAAQRGDLRRTAEATGLEIIGLHWLLAKTEGFHLTTDDESVRERTAEYLIALADCCADLGGELMVFGSPQQRGLQNGMSREDAMANAVGVIQAAMPTCEVRGVKICIEPLAPNETDFINTCAEGVELIERVGSPNVCLHQDVKAMLGGENVPVPQVIKDFARWTGHFHANDVNLQGPGMGDVSFEPIFEALKQSAYDGWVSVEVFDYSPGGDVIAERSIDYMRDVWSRV</sequence>
<dbReference type="AlphaFoldDB" id="A0A517QYY4"/>
<proteinExistence type="predicted"/>
<keyword evidence="2" id="KW-0413">Isomerase</keyword>
<dbReference type="KEGG" id="svp:Pan189_11130"/>
<dbReference type="EC" id="5.3.1.-" evidence="2"/>
<feature type="domain" description="Xylose isomerase-like TIM barrel" evidence="1">
    <location>
        <begin position="20"/>
        <end position="268"/>
    </location>
</feature>
<dbReference type="PANTHER" id="PTHR12110:SF21">
    <property type="entry name" value="XYLOSE ISOMERASE-LIKE TIM BARREL DOMAIN-CONTAINING PROTEIN"/>
    <property type="match status" value="1"/>
</dbReference>
<reference evidence="2 3" key="1">
    <citation type="submission" date="2019-02" db="EMBL/GenBank/DDBJ databases">
        <title>Deep-cultivation of Planctomycetes and their phenomic and genomic characterization uncovers novel biology.</title>
        <authorList>
            <person name="Wiegand S."/>
            <person name="Jogler M."/>
            <person name="Boedeker C."/>
            <person name="Pinto D."/>
            <person name="Vollmers J."/>
            <person name="Rivas-Marin E."/>
            <person name="Kohn T."/>
            <person name="Peeters S.H."/>
            <person name="Heuer A."/>
            <person name="Rast P."/>
            <person name="Oberbeckmann S."/>
            <person name="Bunk B."/>
            <person name="Jeske O."/>
            <person name="Meyerdierks A."/>
            <person name="Storesund J.E."/>
            <person name="Kallscheuer N."/>
            <person name="Luecker S."/>
            <person name="Lage O.M."/>
            <person name="Pohl T."/>
            <person name="Merkel B.J."/>
            <person name="Hornburger P."/>
            <person name="Mueller R.-W."/>
            <person name="Bruemmer F."/>
            <person name="Labrenz M."/>
            <person name="Spormann A.M."/>
            <person name="Op den Camp H."/>
            <person name="Overmann J."/>
            <person name="Amann R."/>
            <person name="Jetten M.S.M."/>
            <person name="Mascher T."/>
            <person name="Medema M.H."/>
            <person name="Devos D.P."/>
            <person name="Kaster A.-K."/>
            <person name="Ovreas L."/>
            <person name="Rohde M."/>
            <person name="Galperin M.Y."/>
            <person name="Jogler C."/>
        </authorList>
    </citation>
    <scope>NUCLEOTIDE SEQUENCE [LARGE SCALE GENOMIC DNA]</scope>
    <source>
        <strain evidence="2 3">Pan189</strain>
    </source>
</reference>
<dbReference type="RefSeq" id="WP_145362931.1">
    <property type="nucleotide sequence ID" value="NZ_CP036268.1"/>
</dbReference>
<evidence type="ECO:0000259" key="1">
    <source>
        <dbReference type="Pfam" id="PF01261"/>
    </source>
</evidence>
<dbReference type="InterPro" id="IPR050312">
    <property type="entry name" value="IolE/XylAMocC-like"/>
</dbReference>
<accession>A0A517QYY4</accession>
<dbReference type="InterPro" id="IPR036237">
    <property type="entry name" value="Xyl_isomerase-like_sf"/>
</dbReference>
<dbReference type="InterPro" id="IPR013022">
    <property type="entry name" value="Xyl_isomerase-like_TIM-brl"/>
</dbReference>
<dbReference type="SUPFAM" id="SSF51658">
    <property type="entry name" value="Xylose isomerase-like"/>
    <property type="match status" value="1"/>
</dbReference>
<keyword evidence="3" id="KW-1185">Reference proteome</keyword>
<gene>
    <name evidence="2" type="ORF">Pan189_11130</name>
</gene>
<dbReference type="PANTHER" id="PTHR12110">
    <property type="entry name" value="HYDROXYPYRUVATE ISOMERASE"/>
    <property type="match status" value="1"/>
</dbReference>
<dbReference type="Gene3D" id="3.20.20.150">
    <property type="entry name" value="Divalent-metal-dependent TIM barrel enzymes"/>
    <property type="match status" value="1"/>
</dbReference>
<name>A0A517QYY4_9PLAN</name>
<dbReference type="Proteomes" id="UP000317318">
    <property type="component" value="Chromosome"/>
</dbReference>
<organism evidence="2 3">
    <name type="scientific">Stratiformator vulcanicus</name>
    <dbReference type="NCBI Taxonomy" id="2527980"/>
    <lineage>
        <taxon>Bacteria</taxon>
        <taxon>Pseudomonadati</taxon>
        <taxon>Planctomycetota</taxon>
        <taxon>Planctomycetia</taxon>
        <taxon>Planctomycetales</taxon>
        <taxon>Planctomycetaceae</taxon>
        <taxon>Stratiformator</taxon>
    </lineage>
</organism>
<dbReference type="OrthoDB" id="9779184at2"/>
<protein>
    <submittedName>
        <fullName evidence="2">D-tagatose 3-epimerase</fullName>
        <ecNumber evidence="2">5.3.1.-</ecNumber>
    </submittedName>
</protein>